<protein>
    <submittedName>
        <fullName evidence="2">Uncharacterized protein</fullName>
    </submittedName>
</protein>
<evidence type="ECO:0000313" key="2">
    <source>
        <dbReference type="EMBL" id="KAL0416846.1"/>
    </source>
</evidence>
<reference evidence="2" key="2">
    <citation type="journal article" date="2024" name="Plant">
        <title>Genomic evolution and insights into agronomic trait innovations of Sesamum species.</title>
        <authorList>
            <person name="Miao H."/>
            <person name="Wang L."/>
            <person name="Qu L."/>
            <person name="Liu H."/>
            <person name="Sun Y."/>
            <person name="Le M."/>
            <person name="Wang Q."/>
            <person name="Wei S."/>
            <person name="Zheng Y."/>
            <person name="Lin W."/>
            <person name="Duan Y."/>
            <person name="Cao H."/>
            <person name="Xiong S."/>
            <person name="Wang X."/>
            <person name="Wei L."/>
            <person name="Li C."/>
            <person name="Ma Q."/>
            <person name="Ju M."/>
            <person name="Zhao R."/>
            <person name="Li G."/>
            <person name="Mu C."/>
            <person name="Tian Q."/>
            <person name="Mei H."/>
            <person name="Zhang T."/>
            <person name="Gao T."/>
            <person name="Zhang H."/>
        </authorList>
    </citation>
    <scope>NUCLEOTIDE SEQUENCE</scope>
    <source>
        <strain evidence="2">KEN1</strain>
    </source>
</reference>
<evidence type="ECO:0000256" key="1">
    <source>
        <dbReference type="SAM" id="MobiDB-lite"/>
    </source>
</evidence>
<feature type="region of interest" description="Disordered" evidence="1">
    <location>
        <begin position="60"/>
        <end position="96"/>
    </location>
</feature>
<feature type="compositionally biased region" description="Basic and acidic residues" evidence="1">
    <location>
        <begin position="62"/>
        <end position="81"/>
    </location>
</feature>
<comment type="caution">
    <text evidence="2">The sequence shown here is derived from an EMBL/GenBank/DDBJ whole genome shotgun (WGS) entry which is preliminary data.</text>
</comment>
<proteinExistence type="predicted"/>
<dbReference type="EMBL" id="JACGWN010000012">
    <property type="protein sequence ID" value="KAL0416846.1"/>
    <property type="molecule type" value="Genomic_DNA"/>
</dbReference>
<dbReference type="AlphaFoldDB" id="A0AAW2UN89"/>
<sequence length="124" mass="14257">MSSMLLGRPWLHENNVVLSTWHQCFKYSRDNVVKKVFFDDKPFTKAESHFADAKYYLGTTKAKQDSSTEKSKHQLDQDKGKATSSTGGSENDPKEKFSLVKRVDTFTDQYRCQEVSTFTDSIED</sequence>
<reference evidence="2" key="1">
    <citation type="submission" date="2020-06" db="EMBL/GenBank/DDBJ databases">
        <authorList>
            <person name="Li T."/>
            <person name="Hu X."/>
            <person name="Zhang T."/>
            <person name="Song X."/>
            <person name="Zhang H."/>
            <person name="Dai N."/>
            <person name="Sheng W."/>
            <person name="Hou X."/>
            <person name="Wei L."/>
        </authorList>
    </citation>
    <scope>NUCLEOTIDE SEQUENCE</scope>
    <source>
        <strain evidence="2">KEN1</strain>
        <tissue evidence="2">Leaf</tissue>
    </source>
</reference>
<organism evidence="2">
    <name type="scientific">Sesamum latifolium</name>
    <dbReference type="NCBI Taxonomy" id="2727402"/>
    <lineage>
        <taxon>Eukaryota</taxon>
        <taxon>Viridiplantae</taxon>
        <taxon>Streptophyta</taxon>
        <taxon>Embryophyta</taxon>
        <taxon>Tracheophyta</taxon>
        <taxon>Spermatophyta</taxon>
        <taxon>Magnoliopsida</taxon>
        <taxon>eudicotyledons</taxon>
        <taxon>Gunneridae</taxon>
        <taxon>Pentapetalae</taxon>
        <taxon>asterids</taxon>
        <taxon>lamiids</taxon>
        <taxon>Lamiales</taxon>
        <taxon>Pedaliaceae</taxon>
        <taxon>Sesamum</taxon>
    </lineage>
</organism>
<name>A0AAW2UN89_9LAMI</name>
<accession>A0AAW2UN89</accession>
<gene>
    <name evidence="2" type="ORF">Slati_3516500</name>
</gene>